<dbReference type="Proteomes" id="UP000053789">
    <property type="component" value="Unassembled WGS sequence"/>
</dbReference>
<gene>
    <name evidence="1" type="ORF">Z519_11487</name>
</gene>
<evidence type="ECO:0000313" key="2">
    <source>
        <dbReference type="Proteomes" id="UP000053789"/>
    </source>
</evidence>
<dbReference type="EMBL" id="KN847001">
    <property type="protein sequence ID" value="KIW87903.1"/>
    <property type="molecule type" value="Genomic_DNA"/>
</dbReference>
<dbReference type="PANTHER" id="PTHR10039">
    <property type="entry name" value="AMELOGENIN"/>
    <property type="match status" value="1"/>
</dbReference>
<dbReference type="PANTHER" id="PTHR10039:SF14">
    <property type="entry name" value="NACHT DOMAIN-CONTAINING PROTEIN"/>
    <property type="match status" value="1"/>
</dbReference>
<dbReference type="GeneID" id="27704415"/>
<organism evidence="1 2">
    <name type="scientific">Cladophialophora bantiana (strain ATCC 10958 / CBS 173.52 / CDC B-1940 / NIH 8579)</name>
    <name type="common">Xylohypha bantiana</name>
    <dbReference type="NCBI Taxonomy" id="1442370"/>
    <lineage>
        <taxon>Eukaryota</taxon>
        <taxon>Fungi</taxon>
        <taxon>Dikarya</taxon>
        <taxon>Ascomycota</taxon>
        <taxon>Pezizomycotina</taxon>
        <taxon>Eurotiomycetes</taxon>
        <taxon>Chaetothyriomycetidae</taxon>
        <taxon>Chaetothyriales</taxon>
        <taxon>Herpotrichiellaceae</taxon>
        <taxon>Cladophialophora</taxon>
    </lineage>
</organism>
<dbReference type="OrthoDB" id="341259at2759"/>
<dbReference type="HOGENOM" id="CLU_2399473_0_0_1"/>
<sequence length="93" mass="10462">MACGFLIRIVHNTIQLCHQTVREFLLKQSLDQGLLGVGQTVAHALLAEICLRYLLLEEIETPQGVEEADAQKYPLLAYGLAYWRLHVRSSNGI</sequence>
<name>A0A0D2H3L5_CLAB1</name>
<proteinExistence type="predicted"/>
<accession>A0A0D2H3L5</accession>
<keyword evidence="2" id="KW-1185">Reference proteome</keyword>
<evidence type="ECO:0000313" key="1">
    <source>
        <dbReference type="EMBL" id="KIW87903.1"/>
    </source>
</evidence>
<reference evidence="1" key="1">
    <citation type="submission" date="2015-01" db="EMBL/GenBank/DDBJ databases">
        <title>The Genome Sequence of Cladophialophora bantiana CBS 173.52.</title>
        <authorList>
            <consortium name="The Broad Institute Genomics Platform"/>
            <person name="Cuomo C."/>
            <person name="de Hoog S."/>
            <person name="Gorbushina A."/>
            <person name="Stielow B."/>
            <person name="Teixiera M."/>
            <person name="Abouelleil A."/>
            <person name="Chapman S.B."/>
            <person name="Priest M."/>
            <person name="Young S.K."/>
            <person name="Wortman J."/>
            <person name="Nusbaum C."/>
            <person name="Birren B."/>
        </authorList>
    </citation>
    <scope>NUCLEOTIDE SEQUENCE [LARGE SCALE GENOMIC DNA]</scope>
    <source>
        <strain evidence="1">CBS 173.52</strain>
    </source>
</reference>
<dbReference type="RefSeq" id="XP_016614572.1">
    <property type="nucleotide sequence ID" value="XM_016769199.1"/>
</dbReference>
<dbReference type="VEuPathDB" id="FungiDB:Z519_11487"/>
<dbReference type="AlphaFoldDB" id="A0A0D2H3L5"/>
<protein>
    <submittedName>
        <fullName evidence="1">Uncharacterized protein</fullName>
    </submittedName>
</protein>